<organism evidence="2 3">
    <name type="scientific">Ulvibacter litoralis</name>
    <dbReference type="NCBI Taxonomy" id="227084"/>
    <lineage>
        <taxon>Bacteria</taxon>
        <taxon>Pseudomonadati</taxon>
        <taxon>Bacteroidota</taxon>
        <taxon>Flavobacteriia</taxon>
        <taxon>Flavobacteriales</taxon>
        <taxon>Flavobacteriaceae</taxon>
        <taxon>Ulvibacter</taxon>
    </lineage>
</organism>
<evidence type="ECO:0000256" key="1">
    <source>
        <dbReference type="SAM" id="MobiDB-lite"/>
    </source>
</evidence>
<protein>
    <submittedName>
        <fullName evidence="2">RHS repeat-associated core domain-containing protein</fullName>
    </submittedName>
</protein>
<feature type="region of interest" description="Disordered" evidence="1">
    <location>
        <begin position="72"/>
        <end position="94"/>
    </location>
</feature>
<name>A0A1G7HE59_9FLAO</name>
<dbReference type="EMBL" id="FNBA01000004">
    <property type="protein sequence ID" value="SDE98757.1"/>
    <property type="molecule type" value="Genomic_DNA"/>
</dbReference>
<dbReference type="AlphaFoldDB" id="A0A1G7HE59"/>
<dbReference type="STRING" id="227084.SAMN05421855_10444"/>
<reference evidence="2 3" key="1">
    <citation type="submission" date="2016-10" db="EMBL/GenBank/DDBJ databases">
        <authorList>
            <person name="de Groot N.N."/>
        </authorList>
    </citation>
    <scope>NUCLEOTIDE SEQUENCE [LARGE SCALE GENOMIC DNA]</scope>
    <source>
        <strain evidence="2 3">DSM 16195</strain>
    </source>
</reference>
<evidence type="ECO:0000313" key="2">
    <source>
        <dbReference type="EMBL" id="SDE98757.1"/>
    </source>
</evidence>
<dbReference type="InterPro" id="IPR050708">
    <property type="entry name" value="T6SS_VgrG/RHS"/>
</dbReference>
<dbReference type="PANTHER" id="PTHR32305:SF15">
    <property type="entry name" value="PROTEIN RHSA-RELATED"/>
    <property type="match status" value="1"/>
</dbReference>
<keyword evidence="3" id="KW-1185">Reference proteome</keyword>
<accession>A0A1G7HE59</accession>
<dbReference type="InterPro" id="IPR022385">
    <property type="entry name" value="Rhs_assc_core"/>
</dbReference>
<dbReference type="PANTHER" id="PTHR32305">
    <property type="match status" value="1"/>
</dbReference>
<feature type="compositionally biased region" description="Basic and acidic residues" evidence="1">
    <location>
        <begin position="163"/>
        <end position="173"/>
    </location>
</feature>
<dbReference type="NCBIfam" id="TIGR03696">
    <property type="entry name" value="Rhs_assc_core"/>
    <property type="match status" value="1"/>
</dbReference>
<evidence type="ECO:0000313" key="3">
    <source>
        <dbReference type="Proteomes" id="UP000199321"/>
    </source>
</evidence>
<feature type="compositionally biased region" description="Basic residues" evidence="1">
    <location>
        <begin position="72"/>
        <end position="82"/>
    </location>
</feature>
<dbReference type="PRINTS" id="PR00394">
    <property type="entry name" value="RHSPROTEIN"/>
</dbReference>
<feature type="region of interest" description="Disordered" evidence="1">
    <location>
        <begin position="152"/>
        <end position="173"/>
    </location>
</feature>
<sequence>MNDCPFRYQGHFEDVETGLYYNRFRYYSAEEGAYISQDPIGLDSGEYNLYSYVQNSNALFDPLGLERYHRKNGQFGKKRGRPRNPSVHGNSKTSTKPAVLYAMYDGEGNFQKYGITQEVDNPRKRYGNTIPAEYEVIEIDRGKRSDMLKKERHLTERGGGPLNKEKWANTKCK</sequence>
<gene>
    <name evidence="2" type="ORF">SAMN05421855_10444</name>
</gene>
<dbReference type="Proteomes" id="UP000199321">
    <property type="component" value="Unassembled WGS sequence"/>
</dbReference>
<dbReference type="Gene3D" id="2.180.10.10">
    <property type="entry name" value="RHS repeat-associated core"/>
    <property type="match status" value="1"/>
</dbReference>
<proteinExistence type="predicted"/>